<evidence type="ECO:0000256" key="1">
    <source>
        <dbReference type="ARBA" id="ARBA00010873"/>
    </source>
</evidence>
<keyword evidence="5" id="KW-1185">Reference proteome</keyword>
<comment type="caution">
    <text evidence="4">The sequence shown here is derived from an EMBL/GenBank/DDBJ whole genome shotgun (WGS) entry which is preliminary data.</text>
</comment>
<evidence type="ECO:0000259" key="3">
    <source>
        <dbReference type="Pfam" id="PF03389"/>
    </source>
</evidence>
<dbReference type="Pfam" id="PF03389">
    <property type="entry name" value="MobA_MobL"/>
    <property type="match status" value="1"/>
</dbReference>
<keyword evidence="2" id="KW-0184">Conjugation</keyword>
<dbReference type="Proteomes" id="UP000263486">
    <property type="component" value="Unassembled WGS sequence"/>
</dbReference>
<accession>A0ABX9KID8</accession>
<dbReference type="RefSeq" id="WP_114641919.1">
    <property type="nucleotide sequence ID" value="NZ_JAACIO010000006.1"/>
</dbReference>
<proteinExistence type="inferred from homology"/>
<comment type="similarity">
    <text evidence="1">Belongs to the MobA/MobL family.</text>
</comment>
<reference evidence="4 5" key="1">
    <citation type="submission" date="2018-08" db="EMBL/GenBank/DDBJ databases">
        <title>Draft genome sequence of Psychrilyobacter sp. strain SD5 isolated from Black Sea water.</title>
        <authorList>
            <person name="Yadav S."/>
            <person name="Villanueva L."/>
            <person name="Damste J.S.S."/>
        </authorList>
    </citation>
    <scope>NUCLEOTIDE SEQUENCE [LARGE SCALE GENOMIC DNA]</scope>
    <source>
        <strain evidence="4 5">SD5</strain>
    </source>
</reference>
<sequence>MAIYRLKAKNGSVGHGLAHAEYILREGKYSKGTKKEELVYKESGNIPNFGKEDPKEFWNGADIYEVNRRPYKEYEISLPNELTLEENKQIVDDFVKKIIGKDFPYTYAIHNKTNNRGEGNVHVHLMFCERKFDGIEREKETFFKRANTKNPEKGGAKKDRTWQKKEKLLKDRKLFADITNSYLEKAGLDERVSHLSLEKQMNQALSEGDIDKANLLLRDPIDIPGKILQKTEDTLNKWERKSLKIHEENKLIKHKKLEDYKKKTDIHQMEKSKLIEEYSKTKTKLQEDKLNKTVLNFCSNGAYYKMINRARILRKDIRRKPTDLELKSELTQTVSNLDYLKNDLKMSEKYKTKYIQIKDAYEIKLEKCLNILDEKYNVSKSDLNELQPREKIEEMDLNTYNNKITIDTSDYFTVQNRLEEINLYKETLNKQLKDTNMIYIEAVDNISGNKFSTLNMYQNYLFKTDKENKDQDKLRDEMKLFYSQLKDPNISQLIDKESDRLTSEKSLEVKGLYKEEDILKGYLSSLKPPKQDILDEKVVSALIDYKAQYRVLGDEKNYLENSIISNGFKKSKKQAAADPLKKTRKSSYNLDDKNWQLNRLNKVNFEIDLVRGKIGIKELQIKESEDKKPWYKSENNIKSKIAFKVLDQEYERIKKLKTIKENLKLKASDENIDKLTLNILTRGEYLKIETIKNQLKIEITKKDKELRSLGMFKILEKKNLKKSINSFESRLTKLNTKQIDITKGFSDDTLDKVRKKIHKGFKGAKRNIDMQINYSNKKIEFTKTLKTTKKYVPGSSGAKRGLDLKKILENKNSGHGIKVSLRDKKDKDLVELER</sequence>
<protein>
    <recommendedName>
        <fullName evidence="3">MobA/MobL protein domain-containing protein</fullName>
    </recommendedName>
</protein>
<evidence type="ECO:0000256" key="2">
    <source>
        <dbReference type="ARBA" id="ARBA00022971"/>
    </source>
</evidence>
<evidence type="ECO:0000313" key="5">
    <source>
        <dbReference type="Proteomes" id="UP000263486"/>
    </source>
</evidence>
<dbReference type="Gene3D" id="3.30.930.30">
    <property type="match status" value="1"/>
</dbReference>
<dbReference type="InterPro" id="IPR005053">
    <property type="entry name" value="MobA_MobL"/>
</dbReference>
<dbReference type="EMBL" id="QUAJ01000007">
    <property type="protein sequence ID" value="REI41923.1"/>
    <property type="molecule type" value="Genomic_DNA"/>
</dbReference>
<organism evidence="4 5">
    <name type="scientific">Psychrilyobacter piezotolerans</name>
    <dbReference type="NCBI Taxonomy" id="2293438"/>
    <lineage>
        <taxon>Bacteria</taxon>
        <taxon>Fusobacteriati</taxon>
        <taxon>Fusobacteriota</taxon>
        <taxon>Fusobacteriia</taxon>
        <taxon>Fusobacteriales</taxon>
        <taxon>Fusobacteriaceae</taxon>
        <taxon>Psychrilyobacter</taxon>
    </lineage>
</organism>
<name>A0ABX9KID8_9FUSO</name>
<evidence type="ECO:0000313" key="4">
    <source>
        <dbReference type="EMBL" id="REI41923.1"/>
    </source>
</evidence>
<feature type="domain" description="MobA/MobL protein" evidence="3">
    <location>
        <begin position="26"/>
        <end position="203"/>
    </location>
</feature>
<gene>
    <name evidence="4" type="ORF">DYH56_05790</name>
</gene>